<proteinExistence type="predicted"/>
<feature type="region of interest" description="Disordered" evidence="1">
    <location>
        <begin position="105"/>
        <end position="127"/>
    </location>
</feature>
<reference evidence="3" key="1">
    <citation type="submission" date="2020-01" db="EMBL/GenBank/DDBJ databases">
        <authorList>
            <person name="Meier V. D."/>
            <person name="Meier V D."/>
        </authorList>
    </citation>
    <scope>NUCLEOTIDE SEQUENCE</scope>
    <source>
        <strain evidence="3">HLG_WM_MAG_09</strain>
    </source>
</reference>
<organism evidence="3">
    <name type="scientific">uncultured Thiotrichaceae bacterium</name>
    <dbReference type="NCBI Taxonomy" id="298394"/>
    <lineage>
        <taxon>Bacteria</taxon>
        <taxon>Pseudomonadati</taxon>
        <taxon>Pseudomonadota</taxon>
        <taxon>Gammaproteobacteria</taxon>
        <taxon>Thiotrichales</taxon>
        <taxon>Thiotrichaceae</taxon>
        <taxon>environmental samples</taxon>
    </lineage>
</organism>
<sequence length="211" mass="21823">MNKHYIKKAVTYSTVGSLGFAVVAALQGCGDTGLPPAEGQNQSQSQISDAAAEGLFMVIQQTGENPDTFELAEKYPSGQGTRAILKGMDGSERILSEEELKQMAEAEAQRVESGESQLAQPEASSQGGLSLGETILASAAGALIGGMLANKLMGNSNFNRNQQAVNQKAQRTMSSTRKPASNTANKSNSSKRSGFFGGNKGGSRSGGSLGG</sequence>
<name>A0A6S6U0V9_9GAMM</name>
<dbReference type="AlphaFoldDB" id="A0A6S6U0V9"/>
<feature type="compositionally biased region" description="Low complexity" evidence="1">
    <location>
        <begin position="178"/>
        <end position="194"/>
    </location>
</feature>
<dbReference type="PROSITE" id="PS51257">
    <property type="entry name" value="PROKAR_LIPOPROTEIN"/>
    <property type="match status" value="1"/>
</dbReference>
<protein>
    <submittedName>
        <fullName evidence="3">FIG01388762: membrane lipoprotein</fullName>
    </submittedName>
</protein>
<feature type="region of interest" description="Disordered" evidence="1">
    <location>
        <begin position="163"/>
        <end position="211"/>
    </location>
</feature>
<dbReference type="EMBL" id="CACVAT010000426">
    <property type="protein sequence ID" value="CAA6826542.1"/>
    <property type="molecule type" value="Genomic_DNA"/>
</dbReference>
<dbReference type="InterPro" id="IPR059092">
    <property type="entry name" value="UPF0323_dom"/>
</dbReference>
<feature type="compositionally biased region" description="Gly residues" evidence="1">
    <location>
        <begin position="195"/>
        <end position="211"/>
    </location>
</feature>
<gene>
    <name evidence="3" type="ORF">HELGO_WM18742</name>
</gene>
<dbReference type="Pfam" id="PF26303">
    <property type="entry name" value="UPF0323"/>
    <property type="match status" value="1"/>
</dbReference>
<feature type="compositionally biased region" description="Polar residues" evidence="1">
    <location>
        <begin position="114"/>
        <end position="127"/>
    </location>
</feature>
<evidence type="ECO:0000313" key="3">
    <source>
        <dbReference type="EMBL" id="CAA6826542.1"/>
    </source>
</evidence>
<feature type="compositionally biased region" description="Polar residues" evidence="1">
    <location>
        <begin position="163"/>
        <end position="177"/>
    </location>
</feature>
<feature type="domain" description="UPF0323" evidence="2">
    <location>
        <begin position="56"/>
        <end position="181"/>
    </location>
</feature>
<keyword evidence="3" id="KW-0449">Lipoprotein</keyword>
<accession>A0A6S6U0V9</accession>
<evidence type="ECO:0000256" key="1">
    <source>
        <dbReference type="SAM" id="MobiDB-lite"/>
    </source>
</evidence>
<evidence type="ECO:0000259" key="2">
    <source>
        <dbReference type="Pfam" id="PF26303"/>
    </source>
</evidence>